<feature type="transmembrane region" description="Helical" evidence="1">
    <location>
        <begin position="118"/>
        <end position="138"/>
    </location>
</feature>
<accession>A0A6C0CL84</accession>
<name>A0A6C0CL84_9ZZZZ</name>
<keyword evidence="1" id="KW-0472">Membrane</keyword>
<organism evidence="2">
    <name type="scientific">viral metagenome</name>
    <dbReference type="NCBI Taxonomy" id="1070528"/>
    <lineage>
        <taxon>unclassified sequences</taxon>
        <taxon>metagenomes</taxon>
        <taxon>organismal metagenomes</taxon>
    </lineage>
</organism>
<keyword evidence="1" id="KW-0812">Transmembrane</keyword>
<sequence length="144" mass="17782">MFDFLKLENRKLQRRHLVNFIIKILNKTNISNKIWAFMIKAWHFTFPWYLFIFVFIPGNYNFCLFCYLFLVFFLFLYIYLHGCFISHIEYKLYDKKFVNIIDPYLALFGFPFNNETRFYGTFAVAFAYFLVVSIVLYFRFFKKN</sequence>
<keyword evidence="1" id="KW-1133">Transmembrane helix</keyword>
<evidence type="ECO:0000256" key="1">
    <source>
        <dbReference type="SAM" id="Phobius"/>
    </source>
</evidence>
<feature type="transmembrane region" description="Helical" evidence="1">
    <location>
        <begin position="62"/>
        <end position="85"/>
    </location>
</feature>
<proteinExistence type="predicted"/>
<reference evidence="2" key="1">
    <citation type="journal article" date="2020" name="Nature">
        <title>Giant virus diversity and host interactions through global metagenomics.</title>
        <authorList>
            <person name="Schulz F."/>
            <person name="Roux S."/>
            <person name="Paez-Espino D."/>
            <person name="Jungbluth S."/>
            <person name="Walsh D.A."/>
            <person name="Denef V.J."/>
            <person name="McMahon K.D."/>
            <person name="Konstantinidis K.T."/>
            <person name="Eloe-Fadrosh E.A."/>
            <person name="Kyrpides N.C."/>
            <person name="Woyke T."/>
        </authorList>
    </citation>
    <scope>NUCLEOTIDE SEQUENCE</scope>
    <source>
        <strain evidence="2">GVMAG-M-3300021185-45</strain>
    </source>
</reference>
<protein>
    <submittedName>
        <fullName evidence="2">Uncharacterized protein</fullName>
    </submittedName>
</protein>
<evidence type="ECO:0000313" key="2">
    <source>
        <dbReference type="EMBL" id="QHT04439.1"/>
    </source>
</evidence>
<feature type="transmembrane region" description="Helical" evidence="1">
    <location>
        <begin position="34"/>
        <end position="56"/>
    </location>
</feature>
<dbReference type="EMBL" id="MN739429">
    <property type="protein sequence ID" value="QHT04439.1"/>
    <property type="molecule type" value="Genomic_DNA"/>
</dbReference>
<dbReference type="AlphaFoldDB" id="A0A6C0CL84"/>